<dbReference type="AlphaFoldDB" id="A0A4S8PRS1"/>
<protein>
    <submittedName>
        <fullName evidence="1">Uncharacterized protein</fullName>
    </submittedName>
</protein>
<sequence length="62" mass="6590">MVKVMFQDANGNAPFAAAFCSIRESRGVMQETLANLKAQGVAIVAADSQRIVTATGAKYWLA</sequence>
<proteinExistence type="predicted"/>
<evidence type="ECO:0000313" key="1">
    <source>
        <dbReference type="EMBL" id="THV32921.1"/>
    </source>
</evidence>
<dbReference type="EMBL" id="STGU01000012">
    <property type="protein sequence ID" value="THV32921.1"/>
    <property type="molecule type" value="Genomic_DNA"/>
</dbReference>
<gene>
    <name evidence="1" type="ORF">FAA86_18695</name>
</gene>
<accession>A0A4S8PRS1</accession>
<name>A0A4S8PRS1_9HYPH</name>
<dbReference type="Proteomes" id="UP000307378">
    <property type="component" value="Unassembled WGS sequence"/>
</dbReference>
<organism evidence="1 2">
    <name type="scientific">Rhizobium rosettiformans W3</name>
    <dbReference type="NCBI Taxonomy" id="538378"/>
    <lineage>
        <taxon>Bacteria</taxon>
        <taxon>Pseudomonadati</taxon>
        <taxon>Pseudomonadota</taxon>
        <taxon>Alphaproteobacteria</taxon>
        <taxon>Hyphomicrobiales</taxon>
        <taxon>Rhizobiaceae</taxon>
        <taxon>Rhizobium/Agrobacterium group</taxon>
        <taxon>Rhizobium</taxon>
    </lineage>
</organism>
<dbReference type="RefSeq" id="WP_136542627.1">
    <property type="nucleotide sequence ID" value="NZ_STGU01000012.1"/>
</dbReference>
<evidence type="ECO:0000313" key="2">
    <source>
        <dbReference type="Proteomes" id="UP000307378"/>
    </source>
</evidence>
<comment type="caution">
    <text evidence="1">The sequence shown here is derived from an EMBL/GenBank/DDBJ whole genome shotgun (WGS) entry which is preliminary data.</text>
</comment>
<reference evidence="1 2" key="1">
    <citation type="submission" date="2019-04" db="EMBL/GenBank/DDBJ databases">
        <title>genome sequence of strain W3.</title>
        <authorList>
            <person name="Gao J."/>
            <person name="Sun J."/>
        </authorList>
    </citation>
    <scope>NUCLEOTIDE SEQUENCE [LARGE SCALE GENOMIC DNA]</scope>
    <source>
        <strain evidence="1 2">W3</strain>
    </source>
</reference>